<feature type="compositionally biased region" description="Polar residues" evidence="1">
    <location>
        <begin position="110"/>
        <end position="122"/>
    </location>
</feature>
<feature type="region of interest" description="Disordered" evidence="1">
    <location>
        <begin position="78"/>
        <end position="122"/>
    </location>
</feature>
<keyword evidence="3" id="KW-1185">Reference proteome</keyword>
<name>A0A9X1PHR0_9BACT</name>
<organism evidence="2 3">
    <name type="scientific">Dyadobacter chenwenxiniae</name>
    <dbReference type="NCBI Taxonomy" id="2906456"/>
    <lineage>
        <taxon>Bacteria</taxon>
        <taxon>Pseudomonadati</taxon>
        <taxon>Bacteroidota</taxon>
        <taxon>Cytophagia</taxon>
        <taxon>Cytophagales</taxon>
        <taxon>Spirosomataceae</taxon>
        <taxon>Dyadobacter</taxon>
    </lineage>
</organism>
<gene>
    <name evidence="2" type="ORF">LXM26_03355</name>
</gene>
<evidence type="ECO:0000313" key="3">
    <source>
        <dbReference type="Proteomes" id="UP001139000"/>
    </source>
</evidence>
<reference evidence="2" key="1">
    <citation type="submission" date="2021-12" db="EMBL/GenBank/DDBJ databases">
        <title>Novel species in genus Dyadobacter.</title>
        <authorList>
            <person name="Ma C."/>
        </authorList>
    </citation>
    <scope>NUCLEOTIDE SEQUENCE</scope>
    <source>
        <strain evidence="2">LJ419</strain>
    </source>
</reference>
<dbReference type="Proteomes" id="UP001139000">
    <property type="component" value="Unassembled WGS sequence"/>
</dbReference>
<dbReference type="AlphaFoldDB" id="A0A9X1PHR0"/>
<comment type="caution">
    <text evidence="2">The sequence shown here is derived from an EMBL/GenBank/DDBJ whole genome shotgun (WGS) entry which is preliminary data.</text>
</comment>
<evidence type="ECO:0000313" key="2">
    <source>
        <dbReference type="EMBL" id="MCF0060515.1"/>
    </source>
</evidence>
<sequence length="122" mass="13642">MNKDERILGLILVLLLAAGTYFLNQTKHVHQLAVRNKRSNPVRLYIPREIKTDLYTPHEGPAPLTGWDMSGIGRKGWSATIKTSKSTKRRKQRVSADSTQARNNGKRLDSLTSANRDSAASK</sequence>
<dbReference type="RefSeq" id="WP_234653315.1">
    <property type="nucleotide sequence ID" value="NZ_CP094997.1"/>
</dbReference>
<proteinExistence type="predicted"/>
<protein>
    <submittedName>
        <fullName evidence="2">Uncharacterized protein</fullName>
    </submittedName>
</protein>
<evidence type="ECO:0000256" key="1">
    <source>
        <dbReference type="SAM" id="MobiDB-lite"/>
    </source>
</evidence>
<dbReference type="EMBL" id="JAJTTC010000001">
    <property type="protein sequence ID" value="MCF0060515.1"/>
    <property type="molecule type" value="Genomic_DNA"/>
</dbReference>
<accession>A0A9X1PHR0</accession>